<evidence type="ECO:0000313" key="1">
    <source>
        <dbReference type="EMBL" id="KAK4009366.1"/>
    </source>
</evidence>
<reference evidence="1 2" key="1">
    <citation type="journal article" date="2023" name="Nucleic Acids Res.">
        <title>The hologenome of Daphnia magna reveals possible DNA methylation and microbiome-mediated evolution of the host genome.</title>
        <authorList>
            <person name="Chaturvedi A."/>
            <person name="Li X."/>
            <person name="Dhandapani V."/>
            <person name="Marshall H."/>
            <person name="Kissane S."/>
            <person name="Cuenca-Cambronero M."/>
            <person name="Asole G."/>
            <person name="Calvet F."/>
            <person name="Ruiz-Romero M."/>
            <person name="Marangio P."/>
            <person name="Guigo R."/>
            <person name="Rago D."/>
            <person name="Mirbahai L."/>
            <person name="Eastwood N."/>
            <person name="Colbourne J.K."/>
            <person name="Zhou J."/>
            <person name="Mallon E."/>
            <person name="Orsini L."/>
        </authorList>
    </citation>
    <scope>NUCLEOTIDE SEQUENCE [LARGE SCALE GENOMIC DNA]</scope>
    <source>
        <strain evidence="1">LRV0_1</strain>
    </source>
</reference>
<name>A0ABQ9Z906_9CRUS</name>
<organism evidence="1 2">
    <name type="scientific">Daphnia magna</name>
    <dbReference type="NCBI Taxonomy" id="35525"/>
    <lineage>
        <taxon>Eukaryota</taxon>
        <taxon>Metazoa</taxon>
        <taxon>Ecdysozoa</taxon>
        <taxon>Arthropoda</taxon>
        <taxon>Crustacea</taxon>
        <taxon>Branchiopoda</taxon>
        <taxon>Diplostraca</taxon>
        <taxon>Cladocera</taxon>
        <taxon>Anomopoda</taxon>
        <taxon>Daphniidae</taxon>
        <taxon>Daphnia</taxon>
    </lineage>
</organism>
<dbReference type="EMBL" id="JAOYFB010000003">
    <property type="protein sequence ID" value="KAK4009366.1"/>
    <property type="molecule type" value="Genomic_DNA"/>
</dbReference>
<comment type="caution">
    <text evidence="1">The sequence shown here is derived from an EMBL/GenBank/DDBJ whole genome shotgun (WGS) entry which is preliminary data.</text>
</comment>
<evidence type="ECO:0000313" key="2">
    <source>
        <dbReference type="Proteomes" id="UP001234178"/>
    </source>
</evidence>
<dbReference type="Proteomes" id="UP001234178">
    <property type="component" value="Unassembled WGS sequence"/>
</dbReference>
<protein>
    <recommendedName>
        <fullName evidence="3">Secreted protein</fullName>
    </recommendedName>
</protein>
<keyword evidence="2" id="KW-1185">Reference proteome</keyword>
<evidence type="ECO:0008006" key="3">
    <source>
        <dbReference type="Google" id="ProtNLM"/>
    </source>
</evidence>
<sequence length="138" mass="15028">MNKRTLPFTSAASILASWYALQRFPPCNAGVSPQSWGKACRTEFSALASTFIKQRSGDSLPIAASAKPVCQPCKTSAVQSSALFACSTNLEKLFSGKMGPAVIEDFFQLRLLSAHLTHHHHESTDFGLMLRQVPHGHI</sequence>
<proteinExistence type="predicted"/>
<accession>A0ABQ9Z906</accession>
<gene>
    <name evidence="1" type="ORF">OUZ56_018483</name>
</gene>